<evidence type="ECO:0000313" key="2">
    <source>
        <dbReference type="Proteomes" id="UP000008694"/>
    </source>
</evidence>
<evidence type="ECO:0000313" key="1">
    <source>
        <dbReference type="EMBL" id="EFH46841.1"/>
    </source>
</evidence>
<gene>
    <name evidence="1" type="ORF">ARALYDRAFT_915959</name>
</gene>
<dbReference type="Proteomes" id="UP000008694">
    <property type="component" value="Unassembled WGS sequence"/>
</dbReference>
<dbReference type="AlphaFoldDB" id="D7MIK3"/>
<organism evidence="2">
    <name type="scientific">Arabidopsis lyrata subsp. lyrata</name>
    <name type="common">Lyre-leaved rock-cress</name>
    <dbReference type="NCBI Taxonomy" id="81972"/>
    <lineage>
        <taxon>Eukaryota</taxon>
        <taxon>Viridiplantae</taxon>
        <taxon>Streptophyta</taxon>
        <taxon>Embryophyta</taxon>
        <taxon>Tracheophyta</taxon>
        <taxon>Spermatophyta</taxon>
        <taxon>Magnoliopsida</taxon>
        <taxon>eudicotyledons</taxon>
        <taxon>Gunneridae</taxon>
        <taxon>Pentapetalae</taxon>
        <taxon>rosids</taxon>
        <taxon>malvids</taxon>
        <taxon>Brassicales</taxon>
        <taxon>Brassicaceae</taxon>
        <taxon>Camelineae</taxon>
        <taxon>Arabidopsis</taxon>
    </lineage>
</organism>
<dbReference type="EMBL" id="GL348719">
    <property type="protein sequence ID" value="EFH46841.1"/>
    <property type="molecule type" value="Genomic_DNA"/>
</dbReference>
<accession>D7MIK3</accession>
<name>D7MIK3_ARALL</name>
<protein>
    <submittedName>
        <fullName evidence="1">Uncharacterized protein</fullName>
    </submittedName>
</protein>
<reference evidence="2" key="1">
    <citation type="journal article" date="2011" name="Nat. Genet.">
        <title>The Arabidopsis lyrata genome sequence and the basis of rapid genome size change.</title>
        <authorList>
            <person name="Hu T.T."/>
            <person name="Pattyn P."/>
            <person name="Bakker E.G."/>
            <person name="Cao J."/>
            <person name="Cheng J.-F."/>
            <person name="Clark R.M."/>
            <person name="Fahlgren N."/>
            <person name="Fawcett J.A."/>
            <person name="Grimwood J."/>
            <person name="Gundlach H."/>
            <person name="Haberer G."/>
            <person name="Hollister J.D."/>
            <person name="Ossowski S."/>
            <person name="Ottilar R.P."/>
            <person name="Salamov A.A."/>
            <person name="Schneeberger K."/>
            <person name="Spannagl M."/>
            <person name="Wang X."/>
            <person name="Yang L."/>
            <person name="Nasrallah M.E."/>
            <person name="Bergelson J."/>
            <person name="Carrington J.C."/>
            <person name="Gaut B.S."/>
            <person name="Schmutz J."/>
            <person name="Mayer K.F.X."/>
            <person name="Van de Peer Y."/>
            <person name="Grigoriev I.V."/>
            <person name="Nordborg M."/>
            <person name="Weigel D."/>
            <person name="Guo Y.-L."/>
        </authorList>
    </citation>
    <scope>NUCLEOTIDE SEQUENCE [LARGE SCALE GENOMIC DNA]</scope>
    <source>
        <strain evidence="2">cv. MN47</strain>
    </source>
</reference>
<dbReference type="HOGENOM" id="CLU_2888819_0_0_1"/>
<dbReference type="Gramene" id="scaffold_703701.1">
    <property type="protein sequence ID" value="scaffold_703701.1"/>
    <property type="gene ID" value="scaffold_703701.1"/>
</dbReference>
<proteinExistence type="predicted"/>
<keyword evidence="2" id="KW-1185">Reference proteome</keyword>
<dbReference type="STRING" id="81972.D7MIK3"/>
<sequence length="63" mass="7359">MRNRFSCGIYFSAKMNISDKILIKYEYNKGLLFAVQCFKERDGVYVTVSCMQLLLPKSLEPEK</sequence>
<dbReference type="eggNOG" id="KOG3002">
    <property type="taxonomic scope" value="Eukaryota"/>
</dbReference>